<dbReference type="InterPro" id="IPR012223">
    <property type="entry name" value="TEII"/>
</dbReference>
<name>A0A1Q5TZ83_9GAMM</name>
<comment type="similarity">
    <text evidence="1">Belongs to the thioesterase family.</text>
</comment>
<keyword evidence="4" id="KW-1185">Reference proteome</keyword>
<evidence type="ECO:0000256" key="1">
    <source>
        <dbReference type="ARBA" id="ARBA00007169"/>
    </source>
</evidence>
<dbReference type="Gene3D" id="3.40.50.1820">
    <property type="entry name" value="alpha/beta hydrolase"/>
    <property type="match status" value="1"/>
</dbReference>
<dbReference type="Pfam" id="PF00975">
    <property type="entry name" value="Thioesterase"/>
    <property type="match status" value="1"/>
</dbReference>
<dbReference type="AlphaFoldDB" id="A0A1Q5TZ83"/>
<dbReference type="InterPro" id="IPR001031">
    <property type="entry name" value="Thioesterase"/>
</dbReference>
<accession>A0A1Q5TZ83</accession>
<comment type="caution">
    <text evidence="3">The sequence shown here is derived from an EMBL/GenBank/DDBJ whole genome shotgun (WGS) entry which is preliminary data.</text>
</comment>
<sequence>MENNKLFIIPKLISSPRLRLFCFPYAGGSARTYFDWAEHFNDDIEIVAVQPPGRATRMGETLYEDLYSLVDELMTHATFITQLPYIFIGHSLGCRVAFELACQLQSCAYPVPVHFFASGCPAPHLKDNNPYTHNLPRDEFIRELQKMNGATDEILLNSELMDILLPVLRADFKMAETYQPERFVLKSPITVLSGDSDPDVKPIELYAWSELSNEDLTIQYIQGDHFFIDQNKGRVIEVMSSALSLM</sequence>
<dbReference type="InterPro" id="IPR029058">
    <property type="entry name" value="AB_hydrolase_fold"/>
</dbReference>
<dbReference type="PANTHER" id="PTHR11487">
    <property type="entry name" value="THIOESTERASE"/>
    <property type="match status" value="1"/>
</dbReference>
<dbReference type="EMBL" id="MKGR01000017">
    <property type="protein sequence ID" value="OKP05515.1"/>
    <property type="molecule type" value="Genomic_DNA"/>
</dbReference>
<dbReference type="SUPFAM" id="SSF53474">
    <property type="entry name" value="alpha/beta-Hydrolases"/>
    <property type="match status" value="1"/>
</dbReference>
<organism evidence="3 4">
    <name type="scientific">Xenorhabdus thuongxuanensis</name>
    <dbReference type="NCBI Taxonomy" id="1873484"/>
    <lineage>
        <taxon>Bacteria</taxon>
        <taxon>Pseudomonadati</taxon>
        <taxon>Pseudomonadota</taxon>
        <taxon>Gammaproteobacteria</taxon>
        <taxon>Enterobacterales</taxon>
        <taxon>Morganellaceae</taxon>
        <taxon>Xenorhabdus</taxon>
    </lineage>
</organism>
<dbReference type="Proteomes" id="UP000186277">
    <property type="component" value="Unassembled WGS sequence"/>
</dbReference>
<reference evidence="3 4" key="1">
    <citation type="submission" date="2016-09" db="EMBL/GenBank/DDBJ databases">
        <title>Xenorhabdus thuongxuanensis sp. nov. and Xenorhabdus eapokensis sp. nov., isolated from Steinernema species.</title>
        <authorList>
            <person name="Kaempfer P."/>
            <person name="Tobias N.J."/>
            <person name="Phan Ke L."/>
            <person name="Bode H.B."/>
            <person name="Glaeser S.P."/>
        </authorList>
    </citation>
    <scope>NUCLEOTIDE SEQUENCE [LARGE SCALE GENOMIC DNA]</scope>
    <source>
        <strain evidence="3 4">30TX1</strain>
    </source>
</reference>
<gene>
    <name evidence="3" type="ORF">Xentx_02433</name>
</gene>
<dbReference type="GO" id="GO:0008610">
    <property type="term" value="P:lipid biosynthetic process"/>
    <property type="evidence" value="ECO:0007669"/>
    <property type="project" value="TreeGrafter"/>
</dbReference>
<dbReference type="PANTHER" id="PTHR11487:SF0">
    <property type="entry name" value="S-ACYL FATTY ACID SYNTHASE THIOESTERASE, MEDIUM CHAIN"/>
    <property type="match status" value="1"/>
</dbReference>
<evidence type="ECO:0000313" key="3">
    <source>
        <dbReference type="EMBL" id="OKP05515.1"/>
    </source>
</evidence>
<proteinExistence type="inferred from homology"/>
<protein>
    <submittedName>
        <fullName evidence="3">Pyochelin biosynthetic protein PchC</fullName>
    </submittedName>
</protein>
<feature type="domain" description="Thioesterase" evidence="2">
    <location>
        <begin position="19"/>
        <end position="240"/>
    </location>
</feature>
<dbReference type="OrthoDB" id="8480037at2"/>
<evidence type="ECO:0000313" key="4">
    <source>
        <dbReference type="Proteomes" id="UP000186277"/>
    </source>
</evidence>
<evidence type="ECO:0000259" key="2">
    <source>
        <dbReference type="Pfam" id="PF00975"/>
    </source>
</evidence>
<dbReference type="RefSeq" id="WP_083600954.1">
    <property type="nucleotide sequence ID" value="NZ_CBCSEU010000012.1"/>
</dbReference>